<feature type="region of interest" description="Disordered" evidence="1">
    <location>
        <begin position="195"/>
        <end position="226"/>
    </location>
</feature>
<dbReference type="AlphaFoldDB" id="A0AAW0GUW5"/>
<feature type="compositionally biased region" description="Polar residues" evidence="1">
    <location>
        <begin position="1"/>
        <end position="12"/>
    </location>
</feature>
<feature type="region of interest" description="Disordered" evidence="1">
    <location>
        <begin position="1"/>
        <end position="114"/>
    </location>
</feature>
<proteinExistence type="predicted"/>
<feature type="compositionally biased region" description="Low complexity" evidence="1">
    <location>
        <begin position="90"/>
        <end position="101"/>
    </location>
</feature>
<protein>
    <submittedName>
        <fullName evidence="2">Uncharacterized protein</fullName>
    </submittedName>
</protein>
<dbReference type="EMBL" id="JASBNA010000001">
    <property type="protein sequence ID" value="KAK7696416.1"/>
    <property type="molecule type" value="Genomic_DNA"/>
</dbReference>
<feature type="region of interest" description="Disordered" evidence="1">
    <location>
        <begin position="434"/>
        <end position="470"/>
    </location>
</feature>
<reference evidence="2 3" key="1">
    <citation type="submission" date="2022-09" db="EMBL/GenBank/DDBJ databases">
        <authorList>
            <person name="Palmer J.M."/>
        </authorList>
    </citation>
    <scope>NUCLEOTIDE SEQUENCE [LARGE SCALE GENOMIC DNA]</scope>
    <source>
        <strain evidence="2 3">DSM 7382</strain>
    </source>
</reference>
<sequence length="608" mass="65666">MSTTRNIDFLSQKSSSSKRRKTSTKDKGFNVVTKVDSPSVNRSAFGSKGFSFGTGKDSKTLPAWATPTHAPPRNPFNASQASTSSYITTPGASPRSPSPSAYRTKPRASLVKPSDSLSTSFSAASLSLRNLGLSFRKRTVPSVVVPKVNRSLGTPKSTYLPRPSVNSASKTSNLADKIRSSSLANAAVSRPGSITSISSTRDDIFPKSMTKPGRKPTMPQSTIPKEKPKTPLVIEVIPTSDDEEMELDHDSVIVLGDLEAAASRKCSRSGCRAMLLHDHKYRSCDLCREKSRANSRKKRDLQKQAVLAPNGLPPDTLEIASSNLGQSVTLTANTTDGILPTQIGLNSTNSFYTPPPLGVTSFGQPAPQHLNAPPHSSALITYQSMNPSFIAYKPAPSSMSMTNPTPMPPAVASHSSPAQMQRFKLWMQKLRRSGQLGPGGTEPEYPANIGLPTGERPMKKSRHHEPLNPSLGPQYQNLDVLCMAVASHMGELRRSGYQKVPDFVGHFTTISSSTTEFFASNAQSIIENLVQKAGLSIHRGIPPLFLSDELSYTVSVKCDCLNITGVSYPGSPLCPGRITLHMQKVRRDMKSGTISADQVILKIEHTTH</sequence>
<evidence type="ECO:0000313" key="3">
    <source>
        <dbReference type="Proteomes" id="UP001385951"/>
    </source>
</evidence>
<comment type="caution">
    <text evidence="2">The sequence shown here is derived from an EMBL/GenBank/DDBJ whole genome shotgun (WGS) entry which is preliminary data.</text>
</comment>
<gene>
    <name evidence="2" type="ORF">QCA50_001073</name>
</gene>
<dbReference type="Proteomes" id="UP001385951">
    <property type="component" value="Unassembled WGS sequence"/>
</dbReference>
<accession>A0AAW0GUW5</accession>
<feature type="compositionally biased region" description="Low complexity" evidence="1">
    <location>
        <begin position="45"/>
        <end position="55"/>
    </location>
</feature>
<organism evidence="2 3">
    <name type="scientific">Cerrena zonata</name>
    <dbReference type="NCBI Taxonomy" id="2478898"/>
    <lineage>
        <taxon>Eukaryota</taxon>
        <taxon>Fungi</taxon>
        <taxon>Dikarya</taxon>
        <taxon>Basidiomycota</taxon>
        <taxon>Agaricomycotina</taxon>
        <taxon>Agaricomycetes</taxon>
        <taxon>Polyporales</taxon>
        <taxon>Cerrenaceae</taxon>
        <taxon>Cerrena</taxon>
    </lineage>
</organism>
<evidence type="ECO:0000256" key="1">
    <source>
        <dbReference type="SAM" id="MobiDB-lite"/>
    </source>
</evidence>
<evidence type="ECO:0000313" key="2">
    <source>
        <dbReference type="EMBL" id="KAK7696416.1"/>
    </source>
</evidence>
<feature type="compositionally biased region" description="Polar residues" evidence="1">
    <location>
        <begin position="76"/>
        <end position="88"/>
    </location>
</feature>
<name>A0AAW0GUW5_9APHY</name>
<keyword evidence="3" id="KW-1185">Reference proteome</keyword>